<dbReference type="HOGENOM" id="CLU_2343326_0_0_5"/>
<proteinExistence type="predicted"/>
<dbReference type="GeneID" id="96886664"/>
<reference key="2">
    <citation type="submission" date="2010-11" db="EMBL/GenBank/DDBJ databases">
        <authorList>
            <person name="Lin H."/>
            <person name="Doddapaneni H.V."/>
            <person name="Lou B."/>
            <person name="Civerolo E.L."/>
            <person name="Chen C."/>
            <person name="Duan Y."/>
            <person name="Zhou L."/>
            <person name="Glynn J."/>
        </authorList>
    </citation>
    <scope>NUCLEOTIDE SEQUENCE</scope>
    <source>
        <strain>CLso-ZC1</strain>
    </source>
</reference>
<reference evidence="2" key="1">
    <citation type="submission" date="2010-11" db="EMBL/GenBank/DDBJ databases">
        <title>Complete genome sequence of Candidatus Liberibacter solanacearum CLso-ZC1.</title>
        <authorList>
            <person name="Lin H."/>
            <person name="Doddapaneni H.V."/>
            <person name="Lou B."/>
            <person name="Civerolo E.L."/>
            <person name="Chen C."/>
            <person name="Duan Y."/>
            <person name="Zhou L."/>
            <person name="Glynn J."/>
        </authorList>
    </citation>
    <scope>NUCLEOTIDE SEQUENCE [LARGE SCALE GENOMIC DNA]</scope>
    <source>
        <strain evidence="2">CLso-ZC1</strain>
    </source>
</reference>
<dbReference type="AlphaFoldDB" id="E4UCB3"/>
<evidence type="ECO:0000313" key="1">
    <source>
        <dbReference type="EMBL" id="ADR52003.1"/>
    </source>
</evidence>
<name>E4UCB3_LIBSC</name>
<gene>
    <name evidence="1" type="ordered locus">CKC_01260</name>
</gene>
<accession>E4UCB3</accession>
<organism evidence="1 2">
    <name type="scientific">Liberibacter solanacearum (strain CLso-ZC1)</name>
    <dbReference type="NCBI Taxonomy" id="658172"/>
    <lineage>
        <taxon>Bacteria</taxon>
        <taxon>Pseudomonadati</taxon>
        <taxon>Pseudomonadota</taxon>
        <taxon>Alphaproteobacteria</taxon>
        <taxon>Hyphomicrobiales</taxon>
        <taxon>Rhizobiaceae</taxon>
        <taxon>Liberibacter</taxon>
    </lineage>
</organism>
<dbReference type="KEGG" id="lso:CKC_01260"/>
<dbReference type="RefSeq" id="WP_013461659.1">
    <property type="nucleotide sequence ID" value="NC_014774.1"/>
</dbReference>
<protein>
    <submittedName>
        <fullName evidence="1">Uncharacterized protein</fullName>
    </submittedName>
</protein>
<sequence>MPLRCWYPALHAFEHLNPEKIRNSKARRDCDPNLLNWKDSSFVHALKPSLLYLGFSIPLHGLISRYSCLHAHLKKPSWKQGTGQHSLVYLYGLQNVL</sequence>
<dbReference type="STRING" id="658172.CKC_01260"/>
<dbReference type="EMBL" id="CP002371">
    <property type="protein sequence ID" value="ADR52003.1"/>
    <property type="molecule type" value="Genomic_DNA"/>
</dbReference>
<evidence type="ECO:0000313" key="2">
    <source>
        <dbReference type="Proteomes" id="UP000007038"/>
    </source>
</evidence>
<dbReference type="Proteomes" id="UP000007038">
    <property type="component" value="Chromosome"/>
</dbReference>
<reference evidence="1 2" key="3">
    <citation type="journal article" date="2011" name="PLoS ONE">
        <title>The Complete Genome Sequence of 'Candidatus Liberibacter solanacearum', the Bacterium Associated with Potato Zebra Chip Disease.</title>
        <authorList>
            <person name="Lin H."/>
            <person name="Lou B."/>
            <person name="Glynn J.M."/>
            <person name="Doddapaneni H."/>
            <person name="Civerolo E.L."/>
            <person name="Chen C."/>
            <person name="Duan Y."/>
            <person name="Zhou L."/>
            <person name="Vahling C.M."/>
        </authorList>
    </citation>
    <scope>NUCLEOTIDE SEQUENCE [LARGE SCALE GENOMIC DNA]</scope>
    <source>
        <strain evidence="1 2">CLso-ZC1</strain>
    </source>
</reference>